<organism evidence="10 11">
    <name type="scientific">Tepidamorphus gemmatus</name>
    <dbReference type="NCBI Taxonomy" id="747076"/>
    <lineage>
        <taxon>Bacteria</taxon>
        <taxon>Pseudomonadati</taxon>
        <taxon>Pseudomonadota</taxon>
        <taxon>Alphaproteobacteria</taxon>
        <taxon>Hyphomicrobiales</taxon>
        <taxon>Tepidamorphaceae</taxon>
        <taxon>Tepidamorphus</taxon>
    </lineage>
</organism>
<dbReference type="PROSITE" id="PS50928">
    <property type="entry name" value="ABC_TM1"/>
    <property type="match status" value="1"/>
</dbReference>
<dbReference type="InterPro" id="IPR000515">
    <property type="entry name" value="MetI-like"/>
</dbReference>
<dbReference type="GO" id="GO:0055085">
    <property type="term" value="P:transmembrane transport"/>
    <property type="evidence" value="ECO:0007669"/>
    <property type="project" value="InterPro"/>
</dbReference>
<evidence type="ECO:0000256" key="2">
    <source>
        <dbReference type="ARBA" id="ARBA00007069"/>
    </source>
</evidence>
<comment type="caution">
    <text evidence="10">The sequence shown here is derived from an EMBL/GenBank/DDBJ whole genome shotgun (WGS) entry which is preliminary data.</text>
</comment>
<evidence type="ECO:0000256" key="7">
    <source>
        <dbReference type="ARBA" id="ARBA00023136"/>
    </source>
</evidence>
<dbReference type="InterPro" id="IPR051789">
    <property type="entry name" value="Bact_Polyamine_Transport"/>
</dbReference>
<evidence type="ECO:0000259" key="9">
    <source>
        <dbReference type="PROSITE" id="PS50928"/>
    </source>
</evidence>
<evidence type="ECO:0000256" key="1">
    <source>
        <dbReference type="ARBA" id="ARBA00004651"/>
    </source>
</evidence>
<dbReference type="RefSeq" id="WP_132807916.1">
    <property type="nucleotide sequence ID" value="NZ_SMAK01000018.1"/>
</dbReference>
<comment type="subcellular location">
    <subcellularLocation>
        <location evidence="1 8">Cell membrane</location>
        <topology evidence="1 8">Multi-pass membrane protein</topology>
    </subcellularLocation>
</comment>
<evidence type="ECO:0000313" key="11">
    <source>
        <dbReference type="Proteomes" id="UP000295678"/>
    </source>
</evidence>
<evidence type="ECO:0000256" key="3">
    <source>
        <dbReference type="ARBA" id="ARBA00022448"/>
    </source>
</evidence>
<feature type="transmembrane region" description="Helical" evidence="8">
    <location>
        <begin position="132"/>
        <end position="151"/>
    </location>
</feature>
<proteinExistence type="inferred from homology"/>
<name>A0A4R3LSU9_9HYPH</name>
<dbReference type="PANTHER" id="PTHR43848:SF2">
    <property type="entry name" value="PUTRESCINE TRANSPORT SYSTEM PERMEASE PROTEIN POTI"/>
    <property type="match status" value="1"/>
</dbReference>
<dbReference type="AlphaFoldDB" id="A0A4R3LSU9"/>
<feature type="transmembrane region" description="Helical" evidence="8">
    <location>
        <begin position="236"/>
        <end position="254"/>
    </location>
</feature>
<dbReference type="GO" id="GO:0005886">
    <property type="term" value="C:plasma membrane"/>
    <property type="evidence" value="ECO:0007669"/>
    <property type="project" value="UniProtKB-SubCell"/>
</dbReference>
<dbReference type="Pfam" id="PF00528">
    <property type="entry name" value="BPD_transp_1"/>
    <property type="match status" value="1"/>
</dbReference>
<evidence type="ECO:0000256" key="8">
    <source>
        <dbReference type="RuleBase" id="RU363032"/>
    </source>
</evidence>
<accession>A0A4R3LSU9</accession>
<dbReference type="PANTHER" id="PTHR43848">
    <property type="entry name" value="PUTRESCINE TRANSPORT SYSTEM PERMEASE PROTEIN POTI"/>
    <property type="match status" value="1"/>
</dbReference>
<protein>
    <submittedName>
        <fullName evidence="10">Spermidine/putrescine transport system permease protein</fullName>
    </submittedName>
</protein>
<evidence type="ECO:0000313" key="10">
    <source>
        <dbReference type="EMBL" id="TCT03664.1"/>
    </source>
</evidence>
<evidence type="ECO:0000256" key="4">
    <source>
        <dbReference type="ARBA" id="ARBA00022475"/>
    </source>
</evidence>
<dbReference type="CDD" id="cd06261">
    <property type="entry name" value="TM_PBP2"/>
    <property type="match status" value="1"/>
</dbReference>
<dbReference type="Proteomes" id="UP000295678">
    <property type="component" value="Unassembled WGS sequence"/>
</dbReference>
<sequence length="264" mass="27736">MAEPAPAVRRALGAHLALVFAFLYAPIAVLAALSFNDGGLPTVWTGFSTKWYAALLGNAEILGAARNTLIVGIVSTAIATVLGTALALGIETRARRGRAIEALVFAPMIIPDIVLAIALLSFFSLLGVPMGLHTIIVSHVVFNLAFVSAVVRARLKGFDWSVTEASRDLGASAATTFRRVTLPLILPAVVAGALLAFTLSVDEFIIAFFTAGSGRASTTLPMQIYAMIRFGVTPEVNALAVIVMLVSVAAVTLAQRFDRGMVAR</sequence>
<keyword evidence="7 8" id="KW-0472">Membrane</keyword>
<feature type="transmembrane region" description="Helical" evidence="8">
    <location>
        <begin position="102"/>
        <end position="126"/>
    </location>
</feature>
<keyword evidence="5 8" id="KW-0812">Transmembrane</keyword>
<keyword evidence="4" id="KW-1003">Cell membrane</keyword>
<feature type="transmembrane region" description="Helical" evidence="8">
    <location>
        <begin position="69"/>
        <end position="90"/>
    </location>
</feature>
<dbReference type="SUPFAM" id="SSF161098">
    <property type="entry name" value="MetI-like"/>
    <property type="match status" value="1"/>
</dbReference>
<evidence type="ECO:0000256" key="5">
    <source>
        <dbReference type="ARBA" id="ARBA00022692"/>
    </source>
</evidence>
<feature type="transmembrane region" description="Helical" evidence="8">
    <location>
        <begin position="12"/>
        <end position="35"/>
    </location>
</feature>
<comment type="similarity">
    <text evidence="2">Belongs to the binding-protein-dependent transport system permease family. CysTW subfamily.</text>
</comment>
<evidence type="ECO:0000256" key="6">
    <source>
        <dbReference type="ARBA" id="ARBA00022989"/>
    </source>
</evidence>
<feature type="transmembrane region" description="Helical" evidence="8">
    <location>
        <begin position="184"/>
        <end position="211"/>
    </location>
</feature>
<keyword evidence="6 8" id="KW-1133">Transmembrane helix</keyword>
<dbReference type="EMBL" id="SMAK01000018">
    <property type="protein sequence ID" value="TCT03664.1"/>
    <property type="molecule type" value="Genomic_DNA"/>
</dbReference>
<keyword evidence="3 8" id="KW-0813">Transport</keyword>
<dbReference type="OrthoDB" id="9809681at2"/>
<feature type="domain" description="ABC transmembrane type-1" evidence="9">
    <location>
        <begin position="65"/>
        <end position="254"/>
    </location>
</feature>
<keyword evidence="11" id="KW-1185">Reference proteome</keyword>
<reference evidence="10 11" key="1">
    <citation type="submission" date="2019-03" db="EMBL/GenBank/DDBJ databases">
        <title>Genomic Encyclopedia of Type Strains, Phase IV (KMG-IV): sequencing the most valuable type-strain genomes for metagenomic binning, comparative biology and taxonomic classification.</title>
        <authorList>
            <person name="Goeker M."/>
        </authorList>
    </citation>
    <scope>NUCLEOTIDE SEQUENCE [LARGE SCALE GENOMIC DNA]</scope>
    <source>
        <strain evidence="10 11">DSM 19345</strain>
    </source>
</reference>
<dbReference type="InterPro" id="IPR035906">
    <property type="entry name" value="MetI-like_sf"/>
</dbReference>
<dbReference type="Gene3D" id="1.10.3720.10">
    <property type="entry name" value="MetI-like"/>
    <property type="match status" value="1"/>
</dbReference>
<gene>
    <name evidence="10" type="ORF">EDC22_1184</name>
</gene>